<evidence type="ECO:0000313" key="2">
    <source>
        <dbReference type="EMBL" id="KAF9739490.1"/>
    </source>
</evidence>
<feature type="region of interest" description="Disordered" evidence="1">
    <location>
        <begin position="57"/>
        <end position="117"/>
    </location>
</feature>
<dbReference type="EMBL" id="WJXW01000002">
    <property type="protein sequence ID" value="KAF9739490.1"/>
    <property type="molecule type" value="Genomic_DNA"/>
</dbReference>
<feature type="region of interest" description="Disordered" evidence="1">
    <location>
        <begin position="236"/>
        <end position="269"/>
    </location>
</feature>
<accession>A0A9P6GS27</accession>
<reference evidence="2" key="1">
    <citation type="journal article" date="2020" name="Mol. Plant Microbe Interact.">
        <title>Genome Sequence of the Biocontrol Agent Coniothyrium minitans strain Conio (IMI 134523).</title>
        <authorList>
            <person name="Patel D."/>
            <person name="Shittu T.A."/>
            <person name="Baroncelli R."/>
            <person name="Muthumeenakshi S."/>
            <person name="Osborne T.H."/>
            <person name="Janganan T.K."/>
            <person name="Sreenivasaprasad S."/>
        </authorList>
    </citation>
    <scope>NUCLEOTIDE SEQUENCE</scope>
    <source>
        <strain evidence="2">Conio</strain>
    </source>
</reference>
<protein>
    <submittedName>
        <fullName evidence="2">Uncharacterized protein</fullName>
    </submittedName>
</protein>
<proteinExistence type="predicted"/>
<dbReference type="OrthoDB" id="10457467at2759"/>
<dbReference type="Proteomes" id="UP000756921">
    <property type="component" value="Unassembled WGS sequence"/>
</dbReference>
<gene>
    <name evidence="2" type="ORF">PMIN01_02124</name>
</gene>
<organism evidence="2 3">
    <name type="scientific">Paraphaeosphaeria minitans</name>
    <dbReference type="NCBI Taxonomy" id="565426"/>
    <lineage>
        <taxon>Eukaryota</taxon>
        <taxon>Fungi</taxon>
        <taxon>Dikarya</taxon>
        <taxon>Ascomycota</taxon>
        <taxon>Pezizomycotina</taxon>
        <taxon>Dothideomycetes</taxon>
        <taxon>Pleosporomycetidae</taxon>
        <taxon>Pleosporales</taxon>
        <taxon>Massarineae</taxon>
        <taxon>Didymosphaeriaceae</taxon>
        <taxon>Paraphaeosphaeria</taxon>
    </lineage>
</organism>
<sequence>MAFQQLSNDELNEANGSRVLNPSVRVESLEDDGVSNYIGAQITGNQEMHEAAAPLLPNSDTTHYASNNMNRANMTHDNSHPQTISPDVFRSMGEPDAPTSASVLNTKKDPAKSSFNPRWYTSHNLYSDSTLYNKVGCSQMEAFHAGEGVDIIENFGNRKYPRYLENGSKRVKINKGQAMIEMVQVVHQRVIDRQKAGFEVGPNQAPNLGAEDWEAQTSAFDRANGPAAAVVNPGSVVKPSRKQNVSARTKGNNQALATEAPNQEPQETNNVDTASGVLSAMAPNVPVVPGPQSLTGTNVPYYIWSEAAFVQRLDQLRNDLKVIKTTIMSKSEMVVKPVENTETASAAHNLKNDKAAQNAQEKTTELDQRIRDSRGELVISIEAQELIRRIIDAAIRFRDIKRRFEERDGNKDRLFKEGRYANDEYQGARSDLMQMLATATLWERIIKRGGYRVANIILKVFPAKPLDMFK</sequence>
<keyword evidence="3" id="KW-1185">Reference proteome</keyword>
<evidence type="ECO:0000256" key="1">
    <source>
        <dbReference type="SAM" id="MobiDB-lite"/>
    </source>
</evidence>
<name>A0A9P6GS27_9PLEO</name>
<feature type="compositionally biased region" description="Polar residues" evidence="1">
    <location>
        <begin position="58"/>
        <end position="85"/>
    </location>
</feature>
<feature type="compositionally biased region" description="Polar residues" evidence="1">
    <location>
        <begin position="242"/>
        <end position="269"/>
    </location>
</feature>
<comment type="caution">
    <text evidence="2">The sequence shown here is derived from an EMBL/GenBank/DDBJ whole genome shotgun (WGS) entry which is preliminary data.</text>
</comment>
<dbReference type="AlphaFoldDB" id="A0A9P6GS27"/>
<evidence type="ECO:0000313" key="3">
    <source>
        <dbReference type="Proteomes" id="UP000756921"/>
    </source>
</evidence>